<protein>
    <submittedName>
        <fullName evidence="2">DgyrCDS2808</fullName>
    </submittedName>
</protein>
<dbReference type="SUPFAM" id="SSF47391">
    <property type="entry name" value="Dimerization-anchoring domain of cAMP-dependent PK regulatory subunit"/>
    <property type="match status" value="1"/>
</dbReference>
<dbReference type="AlphaFoldDB" id="A0A7I8VBY8"/>
<dbReference type="GO" id="GO:0005509">
    <property type="term" value="F:calcium ion binding"/>
    <property type="evidence" value="ECO:0007669"/>
    <property type="project" value="InterPro"/>
</dbReference>
<reference evidence="2 3" key="1">
    <citation type="submission" date="2020-08" db="EMBL/GenBank/DDBJ databases">
        <authorList>
            <person name="Hejnol A."/>
        </authorList>
    </citation>
    <scope>NUCLEOTIDE SEQUENCE [LARGE SCALE GENOMIC DNA]</scope>
</reference>
<dbReference type="PANTHER" id="PTHR21847">
    <property type="entry name" value="EF-HAND CALCIUM-BINDING DOMAIN-CONTAINING PROTEIN 10"/>
    <property type="match status" value="1"/>
</dbReference>
<dbReference type="InterPro" id="IPR049760">
    <property type="entry name" value="DD_EFCAB10"/>
</dbReference>
<comment type="caution">
    <text evidence="2">The sequence shown here is derived from an EMBL/GenBank/DDBJ whole genome shotgun (WGS) entry which is preliminary data.</text>
</comment>
<accession>A0A7I8VBY8</accession>
<dbReference type="PANTHER" id="PTHR21847:SF1">
    <property type="entry name" value="EF-HAND CALCIUM-BINDING DOMAIN-CONTAINING PROTEIN 10"/>
    <property type="match status" value="1"/>
</dbReference>
<gene>
    <name evidence="2" type="ORF">DGYR_LOCUS2602</name>
</gene>
<dbReference type="InterPro" id="IPR056587">
    <property type="entry name" value="EF_EFCAB10_C"/>
</dbReference>
<dbReference type="PROSITE" id="PS50222">
    <property type="entry name" value="EF_HAND_2"/>
    <property type="match status" value="1"/>
</dbReference>
<evidence type="ECO:0000313" key="2">
    <source>
        <dbReference type="EMBL" id="CAD5113646.1"/>
    </source>
</evidence>
<keyword evidence="3" id="KW-1185">Reference proteome</keyword>
<dbReference type="InterPro" id="IPR002048">
    <property type="entry name" value="EF_hand_dom"/>
</dbReference>
<proteinExistence type="predicted"/>
<dbReference type="Proteomes" id="UP000549394">
    <property type="component" value="Unassembled WGS sequence"/>
</dbReference>
<organism evidence="2 3">
    <name type="scientific">Dimorphilus gyrociliatus</name>
    <dbReference type="NCBI Taxonomy" id="2664684"/>
    <lineage>
        <taxon>Eukaryota</taxon>
        <taxon>Metazoa</taxon>
        <taxon>Spiralia</taxon>
        <taxon>Lophotrochozoa</taxon>
        <taxon>Annelida</taxon>
        <taxon>Polychaeta</taxon>
        <taxon>Polychaeta incertae sedis</taxon>
        <taxon>Dinophilidae</taxon>
        <taxon>Dimorphilus</taxon>
    </lineage>
</organism>
<dbReference type="OrthoDB" id="10260455at2759"/>
<evidence type="ECO:0000259" key="1">
    <source>
        <dbReference type="PROSITE" id="PS50222"/>
    </source>
</evidence>
<dbReference type="InterPro" id="IPR039879">
    <property type="entry name" value="EFC10"/>
</dbReference>
<sequence>MSVGTCPREEQSRGFLEEHRIPELFNNLTSQLIFHRPDDPRDFMIQTLESLKQARTTGIDHPCLFDDSNIESVFGMLDPNTTGYIRLAQYKAGLITLGINKFNEHPPGSEMDRISLAAFKKEA</sequence>
<evidence type="ECO:0000313" key="3">
    <source>
        <dbReference type="Proteomes" id="UP000549394"/>
    </source>
</evidence>
<dbReference type="EMBL" id="CAJFCJ010000004">
    <property type="protein sequence ID" value="CAD5113646.1"/>
    <property type="molecule type" value="Genomic_DNA"/>
</dbReference>
<name>A0A7I8VBY8_9ANNE</name>
<feature type="domain" description="EF-hand" evidence="1">
    <location>
        <begin position="65"/>
        <end position="100"/>
    </location>
</feature>
<dbReference type="CDD" id="cd22976">
    <property type="entry name" value="DD_EFCAB10"/>
    <property type="match status" value="1"/>
</dbReference>
<dbReference type="Gene3D" id="1.20.890.10">
    <property type="entry name" value="cAMP-dependent protein kinase regulatory subunit, dimerization-anchoring domain"/>
    <property type="match status" value="1"/>
</dbReference>
<dbReference type="Pfam" id="PF24548">
    <property type="entry name" value="EF_EFCAB10_C"/>
    <property type="match status" value="1"/>
</dbReference>